<accession>A0AAV7UY58</accession>
<comment type="caution">
    <text evidence="2">The sequence shown here is derived from an EMBL/GenBank/DDBJ whole genome shotgun (WGS) entry which is preliminary data.</text>
</comment>
<sequence length="105" mass="11511">MMMLNYLQAEDGAREQPGAGANQESSEAVTWKGRGGHREAGEEITPVSEADKESGEEEESNGDVGEQFLSRRKEEDEEAAAREPNTASALEKRGNIRCVSTPHYE</sequence>
<evidence type="ECO:0000313" key="2">
    <source>
        <dbReference type="EMBL" id="KAJ1193843.1"/>
    </source>
</evidence>
<evidence type="ECO:0000256" key="1">
    <source>
        <dbReference type="SAM" id="MobiDB-lite"/>
    </source>
</evidence>
<feature type="region of interest" description="Disordered" evidence="1">
    <location>
        <begin position="1"/>
        <end position="105"/>
    </location>
</feature>
<name>A0AAV7UY58_PLEWA</name>
<evidence type="ECO:0000313" key="3">
    <source>
        <dbReference type="Proteomes" id="UP001066276"/>
    </source>
</evidence>
<organism evidence="2 3">
    <name type="scientific">Pleurodeles waltl</name>
    <name type="common">Iberian ribbed newt</name>
    <dbReference type="NCBI Taxonomy" id="8319"/>
    <lineage>
        <taxon>Eukaryota</taxon>
        <taxon>Metazoa</taxon>
        <taxon>Chordata</taxon>
        <taxon>Craniata</taxon>
        <taxon>Vertebrata</taxon>
        <taxon>Euteleostomi</taxon>
        <taxon>Amphibia</taxon>
        <taxon>Batrachia</taxon>
        <taxon>Caudata</taxon>
        <taxon>Salamandroidea</taxon>
        <taxon>Salamandridae</taxon>
        <taxon>Pleurodelinae</taxon>
        <taxon>Pleurodeles</taxon>
    </lineage>
</organism>
<dbReference type="Proteomes" id="UP001066276">
    <property type="component" value="Chromosome 2_2"/>
</dbReference>
<keyword evidence="3" id="KW-1185">Reference proteome</keyword>
<dbReference type="EMBL" id="JANPWB010000004">
    <property type="protein sequence ID" value="KAJ1193843.1"/>
    <property type="molecule type" value="Genomic_DNA"/>
</dbReference>
<proteinExistence type="predicted"/>
<gene>
    <name evidence="2" type="ORF">NDU88_003139</name>
</gene>
<reference evidence="2" key="1">
    <citation type="journal article" date="2022" name="bioRxiv">
        <title>Sequencing and chromosome-scale assembly of the giantPleurodeles waltlgenome.</title>
        <authorList>
            <person name="Brown T."/>
            <person name="Elewa A."/>
            <person name="Iarovenko S."/>
            <person name="Subramanian E."/>
            <person name="Araus A.J."/>
            <person name="Petzold A."/>
            <person name="Susuki M."/>
            <person name="Suzuki K.-i.T."/>
            <person name="Hayashi T."/>
            <person name="Toyoda A."/>
            <person name="Oliveira C."/>
            <person name="Osipova E."/>
            <person name="Leigh N.D."/>
            <person name="Simon A."/>
            <person name="Yun M.H."/>
        </authorList>
    </citation>
    <scope>NUCLEOTIDE SEQUENCE</scope>
    <source>
        <strain evidence="2">20211129_DDA</strain>
        <tissue evidence="2">Liver</tissue>
    </source>
</reference>
<dbReference type="AlphaFoldDB" id="A0AAV7UY58"/>
<protein>
    <submittedName>
        <fullName evidence="2">Uncharacterized protein</fullName>
    </submittedName>
</protein>